<gene>
    <name evidence="1" type="ORF">ASPVEDRAFT_24287</name>
</gene>
<protein>
    <submittedName>
        <fullName evidence="1">Uncharacterized protein</fullName>
    </submittedName>
</protein>
<evidence type="ECO:0000313" key="2">
    <source>
        <dbReference type="Proteomes" id="UP000184073"/>
    </source>
</evidence>
<organism evidence="1 2">
    <name type="scientific">Aspergillus versicolor CBS 583.65</name>
    <dbReference type="NCBI Taxonomy" id="1036611"/>
    <lineage>
        <taxon>Eukaryota</taxon>
        <taxon>Fungi</taxon>
        <taxon>Dikarya</taxon>
        <taxon>Ascomycota</taxon>
        <taxon>Pezizomycotina</taxon>
        <taxon>Eurotiomycetes</taxon>
        <taxon>Eurotiomycetidae</taxon>
        <taxon>Eurotiales</taxon>
        <taxon>Aspergillaceae</taxon>
        <taxon>Aspergillus</taxon>
        <taxon>Aspergillus subgen. Nidulantes</taxon>
    </lineage>
</organism>
<dbReference type="RefSeq" id="XP_040663086.1">
    <property type="nucleotide sequence ID" value="XM_040809653.1"/>
</dbReference>
<dbReference type="GeneID" id="63725164"/>
<dbReference type="VEuPathDB" id="FungiDB:ASPVEDRAFT_24287"/>
<accession>A0A1L9P7A2</accession>
<dbReference type="Proteomes" id="UP000184073">
    <property type="component" value="Unassembled WGS sequence"/>
</dbReference>
<dbReference type="EMBL" id="KV878125">
    <property type="protein sequence ID" value="OJI97323.1"/>
    <property type="molecule type" value="Genomic_DNA"/>
</dbReference>
<sequence>MASSDHSNRQQCPAPWDFAPLRDSHWACNVTVRPGCHWIEDGAGGLVFFVFRFPSLLPPIHPSWQPSNAPVLWFGFGLGSGSLLFPSRLTETPAHRMHPLVSFPLFSVPPIPFPSTPAALTSTGISLSFSLAPSLPRQKEDQPFGPASGPAQTLSVANGHSAGANLVRPAPWPKGGAFHDAVPLFAAAEMMP</sequence>
<name>A0A1L9P7A2_ASPVE</name>
<reference evidence="2" key="1">
    <citation type="journal article" date="2017" name="Genome Biol.">
        <title>Comparative genomics reveals high biological diversity and specific adaptations in the industrially and medically important fungal genus Aspergillus.</title>
        <authorList>
            <person name="de Vries R.P."/>
            <person name="Riley R."/>
            <person name="Wiebenga A."/>
            <person name="Aguilar-Osorio G."/>
            <person name="Amillis S."/>
            <person name="Uchima C.A."/>
            <person name="Anderluh G."/>
            <person name="Asadollahi M."/>
            <person name="Askin M."/>
            <person name="Barry K."/>
            <person name="Battaglia E."/>
            <person name="Bayram O."/>
            <person name="Benocci T."/>
            <person name="Braus-Stromeyer S.A."/>
            <person name="Caldana C."/>
            <person name="Canovas D."/>
            <person name="Cerqueira G.C."/>
            <person name="Chen F."/>
            <person name="Chen W."/>
            <person name="Choi C."/>
            <person name="Clum A."/>
            <person name="Dos Santos R.A."/>
            <person name="Damasio A.R."/>
            <person name="Diallinas G."/>
            <person name="Emri T."/>
            <person name="Fekete E."/>
            <person name="Flipphi M."/>
            <person name="Freyberg S."/>
            <person name="Gallo A."/>
            <person name="Gournas C."/>
            <person name="Habgood R."/>
            <person name="Hainaut M."/>
            <person name="Harispe M.L."/>
            <person name="Henrissat B."/>
            <person name="Hilden K.S."/>
            <person name="Hope R."/>
            <person name="Hossain A."/>
            <person name="Karabika E."/>
            <person name="Karaffa L."/>
            <person name="Karanyi Z."/>
            <person name="Krasevec N."/>
            <person name="Kuo A."/>
            <person name="Kusch H."/>
            <person name="LaButti K."/>
            <person name="Lagendijk E.L."/>
            <person name="Lapidus A."/>
            <person name="Levasseur A."/>
            <person name="Lindquist E."/>
            <person name="Lipzen A."/>
            <person name="Logrieco A.F."/>
            <person name="MacCabe A."/>
            <person name="Maekelae M.R."/>
            <person name="Malavazi I."/>
            <person name="Melin P."/>
            <person name="Meyer V."/>
            <person name="Mielnichuk N."/>
            <person name="Miskei M."/>
            <person name="Molnar A.P."/>
            <person name="Mule G."/>
            <person name="Ngan C.Y."/>
            <person name="Orejas M."/>
            <person name="Orosz E."/>
            <person name="Ouedraogo J.P."/>
            <person name="Overkamp K.M."/>
            <person name="Park H.-S."/>
            <person name="Perrone G."/>
            <person name="Piumi F."/>
            <person name="Punt P.J."/>
            <person name="Ram A.F."/>
            <person name="Ramon A."/>
            <person name="Rauscher S."/>
            <person name="Record E."/>
            <person name="Riano-Pachon D.M."/>
            <person name="Robert V."/>
            <person name="Roehrig J."/>
            <person name="Ruller R."/>
            <person name="Salamov A."/>
            <person name="Salih N.S."/>
            <person name="Samson R.A."/>
            <person name="Sandor E."/>
            <person name="Sanguinetti M."/>
            <person name="Schuetze T."/>
            <person name="Sepcic K."/>
            <person name="Shelest E."/>
            <person name="Sherlock G."/>
            <person name="Sophianopoulou V."/>
            <person name="Squina F.M."/>
            <person name="Sun H."/>
            <person name="Susca A."/>
            <person name="Todd R.B."/>
            <person name="Tsang A."/>
            <person name="Unkles S.E."/>
            <person name="van de Wiele N."/>
            <person name="van Rossen-Uffink D."/>
            <person name="Oliveira J.V."/>
            <person name="Vesth T.C."/>
            <person name="Visser J."/>
            <person name="Yu J.-H."/>
            <person name="Zhou M."/>
            <person name="Andersen M.R."/>
            <person name="Archer D.B."/>
            <person name="Baker S.E."/>
            <person name="Benoit I."/>
            <person name="Brakhage A.A."/>
            <person name="Braus G.H."/>
            <person name="Fischer R."/>
            <person name="Frisvad J.C."/>
            <person name="Goldman G.H."/>
            <person name="Houbraken J."/>
            <person name="Oakley B."/>
            <person name="Pocsi I."/>
            <person name="Scazzocchio C."/>
            <person name="Seiboth B."/>
            <person name="vanKuyk P.A."/>
            <person name="Wortman J."/>
            <person name="Dyer P.S."/>
            <person name="Grigoriev I.V."/>
        </authorList>
    </citation>
    <scope>NUCLEOTIDE SEQUENCE [LARGE SCALE GENOMIC DNA]</scope>
    <source>
        <strain evidence="2">CBS 583.65</strain>
    </source>
</reference>
<proteinExistence type="predicted"/>
<keyword evidence="2" id="KW-1185">Reference proteome</keyword>
<dbReference type="AlphaFoldDB" id="A0A1L9P7A2"/>
<evidence type="ECO:0000313" key="1">
    <source>
        <dbReference type="EMBL" id="OJI97323.1"/>
    </source>
</evidence>